<protein>
    <submittedName>
        <fullName evidence="2">Uncharacterized protein</fullName>
    </submittedName>
</protein>
<gene>
    <name evidence="2" type="ORF">GJ700_00460</name>
</gene>
<evidence type="ECO:0000313" key="3">
    <source>
        <dbReference type="Proteomes" id="UP000446768"/>
    </source>
</evidence>
<dbReference type="EMBL" id="WKJJ01000001">
    <property type="protein sequence ID" value="MRV70192.1"/>
    <property type="molecule type" value="Genomic_DNA"/>
</dbReference>
<organism evidence="2 3">
    <name type="scientific">Pseudoduganella rivuli</name>
    <dbReference type="NCBI Taxonomy" id="2666085"/>
    <lineage>
        <taxon>Bacteria</taxon>
        <taxon>Pseudomonadati</taxon>
        <taxon>Pseudomonadota</taxon>
        <taxon>Betaproteobacteria</taxon>
        <taxon>Burkholderiales</taxon>
        <taxon>Oxalobacteraceae</taxon>
        <taxon>Telluria group</taxon>
        <taxon>Pseudoduganella</taxon>
    </lineage>
</organism>
<reference evidence="2 3" key="1">
    <citation type="submission" date="2019-11" db="EMBL/GenBank/DDBJ databases">
        <title>Novel species isolated from a subtropical stream in China.</title>
        <authorList>
            <person name="Lu H."/>
        </authorList>
    </citation>
    <scope>NUCLEOTIDE SEQUENCE [LARGE SCALE GENOMIC DNA]</scope>
    <source>
        <strain evidence="2 3">FT92W</strain>
    </source>
</reference>
<dbReference type="AlphaFoldDB" id="A0A7X2IIJ6"/>
<evidence type="ECO:0000313" key="2">
    <source>
        <dbReference type="EMBL" id="MRV70192.1"/>
    </source>
</evidence>
<name>A0A7X2IIJ6_9BURK</name>
<accession>A0A7X2IIJ6</accession>
<comment type="caution">
    <text evidence="2">The sequence shown here is derived from an EMBL/GenBank/DDBJ whole genome shotgun (WGS) entry which is preliminary data.</text>
</comment>
<feature type="transmembrane region" description="Helical" evidence="1">
    <location>
        <begin position="371"/>
        <end position="396"/>
    </location>
</feature>
<sequence>MEPEHLIDVRTLDEHLSADHSFGSALARTVGAIAAADGAPNLAQFAAVTELAGEGKASAVFNALVLNAIESGVSVDWALQALARSAVGVDHQAREGAFALLRPLIALQNGKARALAGKVAKALGIRLRVDELADMPLEDERNLLANIGDQARKLVRGRSLTDTVVEFGRQTGNVELIDSARRYQSGKLDIEQLRAQAQRAADTIQAGVLAYQEHAEVQVALAAQAESLVAAAMDLKRQVQQRLALVDARIAHERSTLWQDIDDAVHDAGNAIELAITDRLNTDQWKEGDVWDSIGRNQFGQEMERRLDRVVRRKEEALNLLNHDLRLFQSDMRLQQNTVFHREHHAALAKLMPRLRIGTRLANKAETAANITLMGGAMAAAGTGTAAYVFGVAVIMPVVVPVAPFVGGAVLLAGAFKWFADAGKRKRSEIRDKRRAFEDELRKRLKEAENSYIAQLEQVAVAFHESARQVLTPIVLEAEAAGRVQQMRARIAGKVIAQSQAAVRVLEQEVGQVGAPH</sequence>
<proteinExistence type="predicted"/>
<dbReference type="Proteomes" id="UP000446768">
    <property type="component" value="Unassembled WGS sequence"/>
</dbReference>
<evidence type="ECO:0000256" key="1">
    <source>
        <dbReference type="SAM" id="Phobius"/>
    </source>
</evidence>
<keyword evidence="1" id="KW-0472">Membrane</keyword>
<keyword evidence="1" id="KW-0812">Transmembrane</keyword>
<keyword evidence="3" id="KW-1185">Reference proteome</keyword>
<feature type="transmembrane region" description="Helical" evidence="1">
    <location>
        <begin position="402"/>
        <end position="420"/>
    </location>
</feature>
<keyword evidence="1" id="KW-1133">Transmembrane helix</keyword>